<dbReference type="FunFam" id="3.90.1560.10:FF:000001">
    <property type="entry name" value="Probable 2-phosphosulfolactate phosphatase"/>
    <property type="match status" value="1"/>
</dbReference>
<evidence type="ECO:0000256" key="6">
    <source>
        <dbReference type="ARBA" id="ARBA00022842"/>
    </source>
</evidence>
<dbReference type="InterPro" id="IPR005238">
    <property type="entry name" value="ComB-like"/>
</dbReference>
<evidence type="ECO:0000256" key="7">
    <source>
        <dbReference type="ARBA" id="ARBA00033711"/>
    </source>
</evidence>
<comment type="caution">
    <text evidence="9">The sequence shown here is derived from an EMBL/GenBank/DDBJ whole genome shotgun (WGS) entry which is preliminary data.</text>
</comment>
<evidence type="ECO:0000256" key="2">
    <source>
        <dbReference type="ARBA" id="ARBA00009997"/>
    </source>
</evidence>
<reference evidence="9" key="1">
    <citation type="submission" date="2020-06" db="EMBL/GenBank/DDBJ databases">
        <title>Novel chitinolytic bacterium.</title>
        <authorList>
            <person name="Ungkulpasvich U."/>
            <person name="Kosugi A."/>
            <person name="Uke A."/>
        </authorList>
    </citation>
    <scope>NUCLEOTIDE SEQUENCE</scope>
    <source>
        <strain evidence="9">UUS1-1</strain>
    </source>
</reference>
<keyword evidence="5 8" id="KW-0378">Hydrolase</keyword>
<evidence type="ECO:0000313" key="9">
    <source>
        <dbReference type="EMBL" id="MBA2131986.1"/>
    </source>
</evidence>
<dbReference type="HAMAP" id="MF_00490">
    <property type="entry name" value="ComB"/>
    <property type="match status" value="1"/>
</dbReference>
<evidence type="ECO:0000256" key="8">
    <source>
        <dbReference type="HAMAP-Rule" id="MF_00490"/>
    </source>
</evidence>
<dbReference type="InterPro" id="IPR036702">
    <property type="entry name" value="ComB-like_sf"/>
</dbReference>
<proteinExistence type="inferred from homology"/>
<keyword evidence="10" id="KW-1185">Reference proteome</keyword>
<comment type="similarity">
    <text evidence="2 8">Belongs to the ComB family.</text>
</comment>
<evidence type="ECO:0000256" key="4">
    <source>
        <dbReference type="ARBA" id="ARBA00021948"/>
    </source>
</evidence>
<comment type="cofactor">
    <cofactor evidence="1 8">
        <name>Mg(2+)</name>
        <dbReference type="ChEBI" id="CHEBI:18420"/>
    </cofactor>
</comment>
<evidence type="ECO:0000256" key="3">
    <source>
        <dbReference type="ARBA" id="ARBA00012953"/>
    </source>
</evidence>
<dbReference type="SUPFAM" id="SSF142823">
    <property type="entry name" value="ComB-like"/>
    <property type="match status" value="1"/>
</dbReference>
<dbReference type="PANTHER" id="PTHR37311:SF1">
    <property type="entry name" value="2-PHOSPHOSULFOLACTATE PHOSPHATASE-RELATED"/>
    <property type="match status" value="1"/>
</dbReference>
<comment type="catalytic activity">
    <reaction evidence="7 8">
        <text>(2R)-O-phospho-3-sulfolactate + H2O = (2R)-3-sulfolactate + phosphate</text>
        <dbReference type="Rhea" id="RHEA:23416"/>
        <dbReference type="ChEBI" id="CHEBI:15377"/>
        <dbReference type="ChEBI" id="CHEBI:15597"/>
        <dbReference type="ChEBI" id="CHEBI:43474"/>
        <dbReference type="ChEBI" id="CHEBI:58738"/>
        <dbReference type="EC" id="3.1.3.71"/>
    </reaction>
</comment>
<dbReference type="GO" id="GO:0050532">
    <property type="term" value="F:2-phosphosulfolactate phosphatase activity"/>
    <property type="evidence" value="ECO:0007669"/>
    <property type="project" value="UniProtKB-UniRule"/>
</dbReference>
<accession>A0A8J6LHX0</accession>
<evidence type="ECO:0000256" key="1">
    <source>
        <dbReference type="ARBA" id="ARBA00001946"/>
    </source>
</evidence>
<evidence type="ECO:0000313" key="10">
    <source>
        <dbReference type="Proteomes" id="UP000657177"/>
    </source>
</evidence>
<dbReference type="Proteomes" id="UP000657177">
    <property type="component" value="Unassembled WGS sequence"/>
</dbReference>
<sequence>MKIDLIFAAGSRGRRDFHGKTVVVIDVLRATSTIVTALTNGCLALYPVADPGTAALFRRKLGSDCLTGGERQGLKIPGFDLGNSPLEYTAETVAGQRIILTTTNGTQAMLEAEHAAEILIASFLNAGRTSTYLADKAEVVFFCAGTKGEPGLEDLLCAGLMTERLLASGVEAELTDAARIGLVAYRHLMGRPEADPVAVLHQAQHARGLVALGFSDDITYCAQIDSRPCVVRFRDGRITLLPEANTASEA</sequence>
<gene>
    <name evidence="8" type="primary">comB</name>
    <name evidence="9" type="ORF">G5B42_00210</name>
</gene>
<dbReference type="PANTHER" id="PTHR37311">
    <property type="entry name" value="2-PHOSPHOSULFOLACTATE PHOSPHATASE-RELATED"/>
    <property type="match status" value="1"/>
</dbReference>
<dbReference type="AlphaFoldDB" id="A0A8J6LHX0"/>
<dbReference type="EMBL" id="JAAKDE010000001">
    <property type="protein sequence ID" value="MBA2131986.1"/>
    <property type="molecule type" value="Genomic_DNA"/>
</dbReference>
<protein>
    <recommendedName>
        <fullName evidence="4 8">Probable 2-phosphosulfolactate phosphatase</fullName>
        <ecNumber evidence="3 8">3.1.3.71</ecNumber>
    </recommendedName>
</protein>
<dbReference type="EC" id="3.1.3.71" evidence="3 8"/>
<organism evidence="9 10">
    <name type="scientific">Capillibacterium thermochitinicola</name>
    <dbReference type="NCBI Taxonomy" id="2699427"/>
    <lineage>
        <taxon>Bacteria</taxon>
        <taxon>Bacillati</taxon>
        <taxon>Bacillota</taxon>
        <taxon>Capillibacterium</taxon>
    </lineage>
</organism>
<dbReference type="GO" id="GO:0050545">
    <property type="term" value="F:sulfopyruvate decarboxylase activity"/>
    <property type="evidence" value="ECO:0007669"/>
    <property type="project" value="TreeGrafter"/>
</dbReference>
<name>A0A8J6LHX0_9FIRM</name>
<dbReference type="Gene3D" id="3.90.1560.10">
    <property type="entry name" value="ComB-like"/>
    <property type="match status" value="1"/>
</dbReference>
<dbReference type="RefSeq" id="WP_181338430.1">
    <property type="nucleotide sequence ID" value="NZ_JAAKDE010000001.1"/>
</dbReference>
<keyword evidence="6 8" id="KW-0460">Magnesium</keyword>
<evidence type="ECO:0000256" key="5">
    <source>
        <dbReference type="ARBA" id="ARBA00022801"/>
    </source>
</evidence>
<dbReference type="Pfam" id="PF04029">
    <property type="entry name" value="2-ph_phosp"/>
    <property type="match status" value="1"/>
</dbReference>
<dbReference type="GO" id="GO:0000287">
    <property type="term" value="F:magnesium ion binding"/>
    <property type="evidence" value="ECO:0007669"/>
    <property type="project" value="UniProtKB-UniRule"/>
</dbReference>